<evidence type="ECO:0000256" key="7">
    <source>
        <dbReference type="HAMAP-Rule" id="MF_00382"/>
    </source>
</evidence>
<dbReference type="GO" id="GO:0005840">
    <property type="term" value="C:ribosome"/>
    <property type="evidence" value="ECO:0007669"/>
    <property type="project" value="UniProtKB-KW"/>
</dbReference>
<dbReference type="RefSeq" id="YP_005089885.1">
    <property type="nucleotide sequence ID" value="NC_016733.1"/>
</dbReference>
<proteinExistence type="inferred from homology"/>
<geneLocation type="chloroplast" evidence="10"/>
<evidence type="ECO:0000256" key="8">
    <source>
        <dbReference type="RuleBase" id="RU000561"/>
    </source>
</evidence>
<evidence type="ECO:0000256" key="5">
    <source>
        <dbReference type="ARBA" id="ARBA00023274"/>
    </source>
</evidence>
<dbReference type="Gene3D" id="6.10.160.10">
    <property type="match status" value="1"/>
</dbReference>
<dbReference type="PANTHER" id="PTHR10986">
    <property type="entry name" value="39S RIBOSOMAL PROTEIN L20"/>
    <property type="match status" value="1"/>
</dbReference>
<dbReference type="PROSITE" id="PS00937">
    <property type="entry name" value="RIBOSOMAL_L20"/>
    <property type="match status" value="1"/>
</dbReference>
<evidence type="ECO:0000256" key="4">
    <source>
        <dbReference type="ARBA" id="ARBA00022980"/>
    </source>
</evidence>
<dbReference type="GO" id="GO:1990904">
    <property type="term" value="C:ribonucleoprotein complex"/>
    <property type="evidence" value="ECO:0007669"/>
    <property type="project" value="UniProtKB-KW"/>
</dbReference>
<sequence>MTRVKRGSVARNRRKKIFKITEGFRGSSSKLFRMAQQQSMKALRYAYRGRNERKRQMRSLWIARINAAAREYGLTYSSLIHKLKSANILLNRKIVSQLAIRDKEVFKQLISLL</sequence>
<dbReference type="EMBL" id="FJ968740">
    <property type="protein sequence ID" value="ACQ90872.1"/>
    <property type="molecule type" value="Genomic_DNA"/>
</dbReference>
<dbReference type="CDD" id="cd07026">
    <property type="entry name" value="Ribosomal_L20"/>
    <property type="match status" value="1"/>
</dbReference>
<dbReference type="AlphaFoldDB" id="C7BEN7"/>
<comment type="subcellular location">
    <subcellularLocation>
        <location evidence="7">Plastid</location>
        <location evidence="7">Chloroplast</location>
    </subcellularLocation>
</comment>
<dbReference type="GO" id="GO:0003735">
    <property type="term" value="F:structural constituent of ribosome"/>
    <property type="evidence" value="ECO:0007669"/>
    <property type="project" value="InterPro"/>
</dbReference>
<protein>
    <recommendedName>
        <fullName evidence="6 7">Large ribosomal subunit protein bL20c</fullName>
    </recommendedName>
</protein>
<dbReference type="GO" id="GO:0000027">
    <property type="term" value="P:ribosomal large subunit assembly"/>
    <property type="evidence" value="ECO:0007669"/>
    <property type="project" value="UniProtKB-UniRule"/>
</dbReference>
<gene>
    <name evidence="7 10" type="primary">rpl20</name>
</gene>
<dbReference type="InterPro" id="IPR005813">
    <property type="entry name" value="Ribosomal_bL20"/>
</dbReference>
<dbReference type="NCBIfam" id="TIGR01032">
    <property type="entry name" value="rplT_bact"/>
    <property type="match status" value="1"/>
</dbReference>
<keyword evidence="10" id="KW-0934">Plastid</keyword>
<evidence type="ECO:0000256" key="9">
    <source>
        <dbReference type="RuleBase" id="RU004311"/>
    </source>
</evidence>
<evidence type="ECO:0000256" key="1">
    <source>
        <dbReference type="ARBA" id="ARBA00007698"/>
    </source>
</evidence>
<reference evidence="10" key="1">
    <citation type="journal article" date="2009" name="Mol. Biol. Evol.">
        <title>The chloroplast genomes of the green algae Pedinomonas minor, Parachlorella kessleri, and Oocystis solitaria reveal a shared ancestry between the Pedinomonadales and Chlorellales.</title>
        <authorList>
            <person name="Turmel M."/>
            <person name="Otis C."/>
            <person name="Lemieux C."/>
        </authorList>
    </citation>
    <scope>NUCLEOTIDE SEQUENCE</scope>
</reference>
<dbReference type="HAMAP" id="MF_00382">
    <property type="entry name" value="Ribosomal_bL20"/>
    <property type="match status" value="1"/>
</dbReference>
<dbReference type="GeneID" id="11541896"/>
<dbReference type="Gene3D" id="1.10.1900.20">
    <property type="entry name" value="Ribosomal protein L20"/>
    <property type="match status" value="1"/>
</dbReference>
<keyword evidence="2 7" id="KW-0699">rRNA-binding</keyword>
<organism evidence="10">
    <name type="scientific">Pedinomonas minor</name>
    <name type="common">Green alga</name>
    <dbReference type="NCBI Taxonomy" id="3159"/>
    <lineage>
        <taxon>Eukaryota</taxon>
        <taxon>Viridiplantae</taxon>
        <taxon>Chlorophyta</taxon>
        <taxon>core chlorophytes</taxon>
        <taxon>Pedinophyceae</taxon>
        <taxon>Pedinomonadales</taxon>
        <taxon>Pedinomonadaceae</taxon>
        <taxon>Pedinomonas</taxon>
    </lineage>
</organism>
<dbReference type="Pfam" id="PF00453">
    <property type="entry name" value="Ribosomal_L20"/>
    <property type="match status" value="1"/>
</dbReference>
<dbReference type="GO" id="GO:0006412">
    <property type="term" value="P:translation"/>
    <property type="evidence" value="ECO:0007669"/>
    <property type="project" value="InterPro"/>
</dbReference>
<accession>C7BEN7</accession>
<keyword evidence="10" id="KW-0150">Chloroplast</keyword>
<comment type="function">
    <text evidence="7 9">Binds directly to 23S ribosomal RNA and is necessary for the in vitro assembly process of the 50S ribosomal subunit. It is not involved in the protein synthesizing functions of that subunit.</text>
</comment>
<dbReference type="SUPFAM" id="SSF74731">
    <property type="entry name" value="Ribosomal protein L20"/>
    <property type="match status" value="1"/>
</dbReference>
<dbReference type="GO" id="GO:0009507">
    <property type="term" value="C:chloroplast"/>
    <property type="evidence" value="ECO:0007669"/>
    <property type="project" value="UniProtKB-SubCell"/>
</dbReference>
<evidence type="ECO:0000256" key="3">
    <source>
        <dbReference type="ARBA" id="ARBA00022884"/>
    </source>
</evidence>
<dbReference type="InterPro" id="IPR035566">
    <property type="entry name" value="Ribosomal_protein_bL20_C"/>
</dbReference>
<evidence type="ECO:0000256" key="6">
    <source>
        <dbReference type="ARBA" id="ARBA00035295"/>
    </source>
</evidence>
<keyword evidence="5 7" id="KW-0687">Ribonucleoprotein</keyword>
<evidence type="ECO:0000256" key="2">
    <source>
        <dbReference type="ARBA" id="ARBA00022730"/>
    </source>
</evidence>
<keyword evidence="4 7" id="KW-0689">Ribosomal protein</keyword>
<dbReference type="PRINTS" id="PR00062">
    <property type="entry name" value="RIBOSOMALL20"/>
</dbReference>
<dbReference type="InterPro" id="IPR049946">
    <property type="entry name" value="RIBOSOMAL_L20_CS"/>
</dbReference>
<dbReference type="FunFam" id="1.10.1900.20:FF:000001">
    <property type="entry name" value="50S ribosomal protein L20"/>
    <property type="match status" value="1"/>
</dbReference>
<evidence type="ECO:0000313" key="10">
    <source>
        <dbReference type="EMBL" id="ACQ90872.1"/>
    </source>
</evidence>
<comment type="similarity">
    <text evidence="1 7 8">Belongs to the bacterial ribosomal protein bL20 family.</text>
</comment>
<dbReference type="GO" id="GO:0019843">
    <property type="term" value="F:rRNA binding"/>
    <property type="evidence" value="ECO:0007669"/>
    <property type="project" value="UniProtKB-UniRule"/>
</dbReference>
<keyword evidence="3 7" id="KW-0694">RNA-binding</keyword>
<name>C7BEN7_PEDMN</name>